<keyword evidence="1" id="KW-0805">Transcription regulation</keyword>
<dbReference type="EMBL" id="CP001032">
    <property type="protein sequence ID" value="ACB75406.1"/>
    <property type="molecule type" value="Genomic_DNA"/>
</dbReference>
<dbReference type="Proteomes" id="UP000007013">
    <property type="component" value="Chromosome"/>
</dbReference>
<protein>
    <submittedName>
        <fullName evidence="5">Transcriptional regulator, AraC family</fullName>
    </submittedName>
</protein>
<feature type="domain" description="HTH araC/xylS-type" evidence="4">
    <location>
        <begin position="184"/>
        <end position="282"/>
    </location>
</feature>
<evidence type="ECO:0000256" key="3">
    <source>
        <dbReference type="ARBA" id="ARBA00023163"/>
    </source>
</evidence>
<dbReference type="GO" id="GO:0043565">
    <property type="term" value="F:sequence-specific DNA binding"/>
    <property type="evidence" value="ECO:0007669"/>
    <property type="project" value="InterPro"/>
</dbReference>
<dbReference type="GO" id="GO:0003700">
    <property type="term" value="F:DNA-binding transcription factor activity"/>
    <property type="evidence" value="ECO:0007669"/>
    <property type="project" value="InterPro"/>
</dbReference>
<dbReference type="OrthoDB" id="9799319at2"/>
<organism evidence="5 6">
    <name type="scientific">Opitutus terrae (strain DSM 11246 / JCM 15787 / PB90-1)</name>
    <dbReference type="NCBI Taxonomy" id="452637"/>
    <lineage>
        <taxon>Bacteria</taxon>
        <taxon>Pseudomonadati</taxon>
        <taxon>Verrucomicrobiota</taxon>
        <taxon>Opitutia</taxon>
        <taxon>Opitutales</taxon>
        <taxon>Opitutaceae</taxon>
        <taxon>Opitutus</taxon>
    </lineage>
</organism>
<dbReference type="InterPro" id="IPR018062">
    <property type="entry name" value="HTH_AraC-typ_CS"/>
</dbReference>
<dbReference type="Gene3D" id="1.10.10.60">
    <property type="entry name" value="Homeodomain-like"/>
    <property type="match status" value="2"/>
</dbReference>
<dbReference type="SMART" id="SM00342">
    <property type="entry name" value="HTH_ARAC"/>
    <property type="match status" value="1"/>
</dbReference>
<evidence type="ECO:0000259" key="4">
    <source>
        <dbReference type="PROSITE" id="PS01124"/>
    </source>
</evidence>
<accession>B1ZNN6</accession>
<evidence type="ECO:0000256" key="2">
    <source>
        <dbReference type="ARBA" id="ARBA00023125"/>
    </source>
</evidence>
<dbReference type="SUPFAM" id="SSF46689">
    <property type="entry name" value="Homeodomain-like"/>
    <property type="match status" value="2"/>
</dbReference>
<proteinExistence type="predicted"/>
<dbReference type="KEGG" id="ote:Oter_2123"/>
<dbReference type="PANTHER" id="PTHR43280">
    <property type="entry name" value="ARAC-FAMILY TRANSCRIPTIONAL REGULATOR"/>
    <property type="match status" value="1"/>
</dbReference>
<dbReference type="Pfam" id="PF12833">
    <property type="entry name" value="HTH_18"/>
    <property type="match status" value="1"/>
</dbReference>
<evidence type="ECO:0000313" key="6">
    <source>
        <dbReference type="Proteomes" id="UP000007013"/>
    </source>
</evidence>
<name>B1ZNN6_OPITP</name>
<dbReference type="STRING" id="452637.Oter_2123"/>
<dbReference type="PRINTS" id="PR00032">
    <property type="entry name" value="HTHARAC"/>
</dbReference>
<dbReference type="RefSeq" id="WP_012374943.1">
    <property type="nucleotide sequence ID" value="NC_010571.1"/>
</dbReference>
<keyword evidence="3" id="KW-0804">Transcription</keyword>
<dbReference type="PANTHER" id="PTHR43280:SF27">
    <property type="entry name" value="TRANSCRIPTIONAL REGULATOR MTLR"/>
    <property type="match status" value="1"/>
</dbReference>
<dbReference type="eggNOG" id="COG2207">
    <property type="taxonomic scope" value="Bacteria"/>
</dbReference>
<gene>
    <name evidence="5" type="ordered locus">Oter_2123</name>
</gene>
<dbReference type="InterPro" id="IPR009057">
    <property type="entry name" value="Homeodomain-like_sf"/>
</dbReference>
<dbReference type="PROSITE" id="PS00041">
    <property type="entry name" value="HTH_ARAC_FAMILY_1"/>
    <property type="match status" value="1"/>
</dbReference>
<keyword evidence="6" id="KW-1185">Reference proteome</keyword>
<sequence length="287" mass="32371">MASFDPARVDFAPYGFTCVRWQPSRMPRPDHHNELELNLLPGGSVTYLLGGRKVKIEAGHLTTFWAAIPHQVLDYGAAPDYFVATIPLVWFLQWNLPPRFVQRILHGEVLADPSIALASLDHSLFTRWVGDLSHASPAVVRFVSLEIEARLLRLANALPDEPSATAPRRRARSVPEAGGLNRVEQIACFIARRYREKLRIDDIAAAAGLHPNYAMNLFRRTFGTTLGDYLTHHRISHAQRLLVTSDEKIIDVALVSGFTSLSRFNEAFRRACGCSPREYRRQHRIEG</sequence>
<keyword evidence="2" id="KW-0238">DNA-binding</keyword>
<evidence type="ECO:0000256" key="1">
    <source>
        <dbReference type="ARBA" id="ARBA00023015"/>
    </source>
</evidence>
<reference evidence="5 6" key="1">
    <citation type="journal article" date="2011" name="J. Bacteriol.">
        <title>Genome sequence of the verrucomicrobium Opitutus terrae PB90-1, an abundant inhabitant of rice paddy soil ecosystems.</title>
        <authorList>
            <person name="van Passel M.W."/>
            <person name="Kant R."/>
            <person name="Palva A."/>
            <person name="Copeland A."/>
            <person name="Lucas S."/>
            <person name="Lapidus A."/>
            <person name="Glavina del Rio T."/>
            <person name="Pitluck S."/>
            <person name="Goltsman E."/>
            <person name="Clum A."/>
            <person name="Sun H."/>
            <person name="Schmutz J."/>
            <person name="Larimer F.W."/>
            <person name="Land M.L."/>
            <person name="Hauser L."/>
            <person name="Kyrpides N."/>
            <person name="Mikhailova N."/>
            <person name="Richardson P.P."/>
            <person name="Janssen P.H."/>
            <person name="de Vos W.M."/>
            <person name="Smidt H."/>
        </authorList>
    </citation>
    <scope>NUCLEOTIDE SEQUENCE [LARGE SCALE GENOMIC DNA]</scope>
    <source>
        <strain evidence="6">DSM 11246 / JCM 15787 / PB90-1</strain>
    </source>
</reference>
<dbReference type="InterPro" id="IPR018060">
    <property type="entry name" value="HTH_AraC"/>
</dbReference>
<dbReference type="PROSITE" id="PS01124">
    <property type="entry name" value="HTH_ARAC_FAMILY_2"/>
    <property type="match status" value="1"/>
</dbReference>
<dbReference type="InterPro" id="IPR020449">
    <property type="entry name" value="Tscrpt_reg_AraC-type_HTH"/>
</dbReference>
<evidence type="ECO:0000313" key="5">
    <source>
        <dbReference type="EMBL" id="ACB75406.1"/>
    </source>
</evidence>
<dbReference type="HOGENOM" id="CLU_000445_88_9_0"/>
<dbReference type="AlphaFoldDB" id="B1ZNN6"/>